<dbReference type="InterPro" id="IPR053137">
    <property type="entry name" value="NLR-like"/>
</dbReference>
<dbReference type="PANTHER" id="PTHR46082:SF11">
    <property type="entry name" value="AAA+ ATPASE DOMAIN-CONTAINING PROTEIN-RELATED"/>
    <property type="match status" value="1"/>
</dbReference>
<evidence type="ECO:0008006" key="3">
    <source>
        <dbReference type="Google" id="ProtNLM"/>
    </source>
</evidence>
<dbReference type="Proteomes" id="UP001610563">
    <property type="component" value="Unassembled WGS sequence"/>
</dbReference>
<proteinExistence type="predicted"/>
<evidence type="ECO:0000313" key="2">
    <source>
        <dbReference type="Proteomes" id="UP001610563"/>
    </source>
</evidence>
<keyword evidence="2" id="KW-1185">Reference proteome</keyword>
<dbReference type="EMBL" id="JBFTWV010000029">
    <property type="protein sequence ID" value="KAL2796016.1"/>
    <property type="molecule type" value="Genomic_DNA"/>
</dbReference>
<evidence type="ECO:0000313" key="1">
    <source>
        <dbReference type="EMBL" id="KAL2796016.1"/>
    </source>
</evidence>
<dbReference type="Gene3D" id="3.40.50.1580">
    <property type="entry name" value="Nucleoside phosphorylase domain"/>
    <property type="match status" value="1"/>
</dbReference>
<dbReference type="InterPro" id="IPR035994">
    <property type="entry name" value="Nucleoside_phosphorylase_sf"/>
</dbReference>
<protein>
    <recommendedName>
        <fullName evidence="3">Nucleoside phosphorylase domain-containing protein</fullName>
    </recommendedName>
</protein>
<accession>A0ABR4GAH0</accession>
<name>A0ABR4GAH0_9EURO</name>
<dbReference type="PANTHER" id="PTHR46082">
    <property type="entry name" value="ATP/GTP-BINDING PROTEIN-RELATED"/>
    <property type="match status" value="1"/>
</dbReference>
<organism evidence="1 2">
    <name type="scientific">Aspergillus keveii</name>
    <dbReference type="NCBI Taxonomy" id="714993"/>
    <lineage>
        <taxon>Eukaryota</taxon>
        <taxon>Fungi</taxon>
        <taxon>Dikarya</taxon>
        <taxon>Ascomycota</taxon>
        <taxon>Pezizomycotina</taxon>
        <taxon>Eurotiomycetes</taxon>
        <taxon>Eurotiomycetidae</taxon>
        <taxon>Eurotiales</taxon>
        <taxon>Aspergillaceae</taxon>
        <taxon>Aspergillus</taxon>
        <taxon>Aspergillus subgen. Nidulantes</taxon>
    </lineage>
</organism>
<reference evidence="1 2" key="1">
    <citation type="submission" date="2024-07" db="EMBL/GenBank/DDBJ databases">
        <title>Section-level genome sequencing and comparative genomics of Aspergillus sections Usti and Cavernicolus.</title>
        <authorList>
            <consortium name="Lawrence Berkeley National Laboratory"/>
            <person name="Nybo J.L."/>
            <person name="Vesth T.C."/>
            <person name="Theobald S."/>
            <person name="Frisvad J.C."/>
            <person name="Larsen T.O."/>
            <person name="Kjaerboelling I."/>
            <person name="Rothschild-Mancinelli K."/>
            <person name="Lyhne E.K."/>
            <person name="Kogle M.E."/>
            <person name="Barry K."/>
            <person name="Clum A."/>
            <person name="Na H."/>
            <person name="Ledsgaard L."/>
            <person name="Lin J."/>
            <person name="Lipzen A."/>
            <person name="Kuo A."/>
            <person name="Riley R."/>
            <person name="Mondo S."/>
            <person name="Labutti K."/>
            <person name="Haridas S."/>
            <person name="Pangalinan J."/>
            <person name="Salamov A.A."/>
            <person name="Simmons B.A."/>
            <person name="Magnuson J.K."/>
            <person name="Chen J."/>
            <person name="Drula E."/>
            <person name="Henrissat B."/>
            <person name="Wiebenga A."/>
            <person name="Lubbers R.J."/>
            <person name="Gomes A.C."/>
            <person name="Makela M.R."/>
            <person name="Stajich J."/>
            <person name="Grigoriev I.V."/>
            <person name="Mortensen U.H."/>
            <person name="De Vries R.P."/>
            <person name="Baker S.E."/>
            <person name="Andersen M.R."/>
        </authorList>
    </citation>
    <scope>NUCLEOTIDE SEQUENCE [LARGE SCALE GENOMIC DNA]</scope>
    <source>
        <strain evidence="1 2">CBS 209.92</strain>
    </source>
</reference>
<sequence length="275" mass="30492">MPSKRDYTVGWVAALHEELAAARLMLDETHPTQPQSSRDPNAYTLGRIFSYNVVIACLPAGNYGTNEAAAVVSNMKATFPNLEYFLMVGIGGGAPSAAHDIRLGDVVASKPTGQYGGVVQYDFGKALAGKGFHRTGMLNQPPYCLLTRITYLQAEDMGPRTHCLPAVLKERMGRATDRQRKTFERPDPVTDILFPAEYIHLEERNHSCARCDKEQLVEWSQRASSDPQVHYGLIGSANQLMRDGILRDNLAKNHAILSASRWRPLLTQSRLPRKG</sequence>
<comment type="caution">
    <text evidence="1">The sequence shown here is derived from an EMBL/GenBank/DDBJ whole genome shotgun (WGS) entry which is preliminary data.</text>
</comment>
<dbReference type="SUPFAM" id="SSF53167">
    <property type="entry name" value="Purine and uridine phosphorylases"/>
    <property type="match status" value="1"/>
</dbReference>
<gene>
    <name evidence="1" type="ORF">BJX66DRAFT_324205</name>
</gene>